<dbReference type="InterPro" id="IPR036388">
    <property type="entry name" value="WH-like_DNA-bd_sf"/>
</dbReference>
<dbReference type="Proteomes" id="UP000437065">
    <property type="component" value="Unassembled WGS sequence"/>
</dbReference>
<evidence type="ECO:0000259" key="2">
    <source>
        <dbReference type="Pfam" id="PF08350"/>
    </source>
</evidence>
<dbReference type="CDD" id="cd00090">
    <property type="entry name" value="HTH_ARSR"/>
    <property type="match status" value="1"/>
</dbReference>
<dbReference type="InterPro" id="IPR057527">
    <property type="entry name" value="HVO_A0261-like_N"/>
</dbReference>
<protein>
    <submittedName>
        <fullName evidence="4">Uncharacterized protein</fullName>
    </submittedName>
</protein>
<dbReference type="InterPro" id="IPR011991">
    <property type="entry name" value="ArsR-like_HTH"/>
</dbReference>
<dbReference type="InterPro" id="IPR036390">
    <property type="entry name" value="WH_DNA-bd_sf"/>
</dbReference>
<reference evidence="4 5" key="1">
    <citation type="submission" date="2019-12" db="EMBL/GenBank/DDBJ databases">
        <title>Isolation and characterization of three novel carbon monoxide-oxidizing members of Halobacteria from salione crusts and soils.</title>
        <authorList>
            <person name="Myers M.R."/>
            <person name="King G.M."/>
        </authorList>
    </citation>
    <scope>NUCLEOTIDE SEQUENCE [LARGE SCALE GENOMIC DNA]</scope>
    <source>
        <strain evidence="4 5">WSA2</strain>
    </source>
</reference>
<evidence type="ECO:0000256" key="1">
    <source>
        <dbReference type="SAM" id="MobiDB-lite"/>
    </source>
</evidence>
<feature type="compositionally biased region" description="Basic and acidic residues" evidence="1">
    <location>
        <begin position="251"/>
        <end position="267"/>
    </location>
</feature>
<dbReference type="SUPFAM" id="SSF46785">
    <property type="entry name" value="Winged helix' DNA-binding domain"/>
    <property type="match status" value="1"/>
</dbReference>
<dbReference type="Pfam" id="PF25213">
    <property type="entry name" value="HVO_A0261_N"/>
    <property type="match status" value="1"/>
</dbReference>
<dbReference type="AlphaFoldDB" id="A0A6B0SUD3"/>
<sequence length="277" mass="29759">MTSGDAAEIANVLAKRRDVLAALCDGPVRKRRLVDDLGVPRTTLDRGVRELVDAGLAERVDGGVRATAVGERALSERDRYRARLDGLRRGEPLFEALPDDTELDARFLAGASVSRPDPSLPDGVVERLFESVRTADEVYGVAPAALSGHIDTFDAEATAGGAVPEMVVTPAVLDHLVEHRPERFAADLREGTVEFFRASVAVEFGVWIAAHDDCEDEAGIVVYTDTGVGGVAVNDDPRAVNWAREQFERARSGAERVTSETVLDERGSQAAGPRDAD</sequence>
<evidence type="ECO:0000313" key="5">
    <source>
        <dbReference type="Proteomes" id="UP000437065"/>
    </source>
</evidence>
<dbReference type="RefSeq" id="WP_159662243.1">
    <property type="nucleotide sequence ID" value="NZ_WUUS01000001.1"/>
</dbReference>
<comment type="caution">
    <text evidence="4">The sequence shown here is derived from an EMBL/GenBank/DDBJ whole genome shotgun (WGS) entry which is preliminary data.</text>
</comment>
<accession>A0A6B0SUD3</accession>
<dbReference type="Gene3D" id="1.10.10.10">
    <property type="entry name" value="Winged helix-like DNA-binding domain superfamily/Winged helix DNA-binding domain"/>
    <property type="match status" value="1"/>
</dbReference>
<dbReference type="Pfam" id="PF08350">
    <property type="entry name" value="FilR1_middle"/>
    <property type="match status" value="1"/>
</dbReference>
<gene>
    <name evidence="4" type="ORF">GRX01_00240</name>
</gene>
<dbReference type="InterPro" id="IPR013561">
    <property type="entry name" value="FilR1_middle_dom"/>
</dbReference>
<name>A0A6B0SUD3_9EURY</name>
<evidence type="ECO:0000313" key="4">
    <source>
        <dbReference type="EMBL" id="MXR39792.1"/>
    </source>
</evidence>
<proteinExistence type="predicted"/>
<organism evidence="4 5">
    <name type="scientific">Halobaculum saliterrae</name>
    <dbReference type="NCBI Taxonomy" id="2073113"/>
    <lineage>
        <taxon>Archaea</taxon>
        <taxon>Methanobacteriati</taxon>
        <taxon>Methanobacteriota</taxon>
        <taxon>Stenosarchaea group</taxon>
        <taxon>Halobacteria</taxon>
        <taxon>Halobacteriales</taxon>
        <taxon>Haloferacaceae</taxon>
        <taxon>Halobaculum</taxon>
    </lineage>
</organism>
<evidence type="ECO:0000259" key="3">
    <source>
        <dbReference type="Pfam" id="PF25213"/>
    </source>
</evidence>
<feature type="domain" description="HVO-A0261-like N-terminal" evidence="3">
    <location>
        <begin position="13"/>
        <end position="84"/>
    </location>
</feature>
<dbReference type="OrthoDB" id="11410at2157"/>
<keyword evidence="5" id="KW-1185">Reference proteome</keyword>
<feature type="domain" description="Methanogenesis regulatory protein FilR1 middle" evidence="2">
    <location>
        <begin position="121"/>
        <end position="252"/>
    </location>
</feature>
<dbReference type="EMBL" id="WUUS01000001">
    <property type="protein sequence ID" value="MXR39792.1"/>
    <property type="molecule type" value="Genomic_DNA"/>
</dbReference>
<feature type="region of interest" description="Disordered" evidence="1">
    <location>
        <begin position="251"/>
        <end position="277"/>
    </location>
</feature>